<gene>
    <name evidence="2" type="ORF">QBE51_08540</name>
</gene>
<feature type="transmembrane region" description="Helical" evidence="1">
    <location>
        <begin position="98"/>
        <end position="115"/>
    </location>
</feature>
<evidence type="ECO:0000313" key="2">
    <source>
        <dbReference type="EMBL" id="WZL68875.1"/>
    </source>
</evidence>
<organism evidence="2 3">
    <name type="scientific">Defluviitalea saccharophila</name>
    <dbReference type="NCBI Taxonomy" id="879970"/>
    <lineage>
        <taxon>Bacteria</taxon>
        <taxon>Bacillati</taxon>
        <taxon>Bacillota</taxon>
        <taxon>Clostridia</taxon>
        <taxon>Lachnospirales</taxon>
        <taxon>Defluviitaleaceae</taxon>
        <taxon>Defluviitalea</taxon>
    </lineage>
</organism>
<feature type="transmembrane region" description="Helical" evidence="1">
    <location>
        <begin position="127"/>
        <end position="144"/>
    </location>
</feature>
<keyword evidence="3" id="KW-1185">Reference proteome</keyword>
<keyword evidence="1" id="KW-1133">Transmembrane helix</keyword>
<dbReference type="Proteomes" id="UP001486565">
    <property type="component" value="Chromosome"/>
</dbReference>
<keyword evidence="1" id="KW-0472">Membrane</keyword>
<feature type="transmembrane region" description="Helical" evidence="1">
    <location>
        <begin position="7"/>
        <end position="26"/>
    </location>
</feature>
<keyword evidence="1" id="KW-0812">Transmembrane</keyword>
<protein>
    <recommendedName>
        <fullName evidence="4">Tripartite tricarboxylate transporter TctB family protein</fullName>
    </recommendedName>
</protein>
<sequence>MGRWELILGAGLFFIFLLFVVLIVLYVLKSIGLYGMAQKAGIENPWLAWVPVADMYIMGKLVGKINLFNQEIDKMEIILPAGSAAVLVLGGIPVIGTLLSLAYAVLTFAAFYYLFKKYRGEKAGGMLILSIIFIFMGPIFLFTLRDADPIEGFNNYPMDM</sequence>
<name>A0ABZ2Y0Q4_9FIRM</name>
<reference evidence="2 3" key="1">
    <citation type="submission" date="2023-03" db="EMBL/GenBank/DDBJ databases">
        <title>Novel Species.</title>
        <authorList>
            <person name="Ma S."/>
        </authorList>
    </citation>
    <scope>NUCLEOTIDE SEQUENCE [LARGE SCALE GENOMIC DNA]</scope>
    <source>
        <strain evidence="2 3">LIND6LT2</strain>
    </source>
</reference>
<evidence type="ECO:0008006" key="4">
    <source>
        <dbReference type="Google" id="ProtNLM"/>
    </source>
</evidence>
<dbReference type="EMBL" id="CP121687">
    <property type="protein sequence ID" value="WZL68875.1"/>
    <property type="molecule type" value="Genomic_DNA"/>
</dbReference>
<evidence type="ECO:0000256" key="1">
    <source>
        <dbReference type="SAM" id="Phobius"/>
    </source>
</evidence>
<evidence type="ECO:0000313" key="3">
    <source>
        <dbReference type="Proteomes" id="UP001486565"/>
    </source>
</evidence>
<dbReference type="RefSeq" id="WP_341875881.1">
    <property type="nucleotide sequence ID" value="NZ_CP121687.1"/>
</dbReference>
<proteinExistence type="predicted"/>
<accession>A0ABZ2Y0Q4</accession>